<keyword evidence="2" id="KW-1185">Reference proteome</keyword>
<evidence type="ECO:0008006" key="3">
    <source>
        <dbReference type="Google" id="ProtNLM"/>
    </source>
</evidence>
<dbReference type="Proteomes" id="UP001430679">
    <property type="component" value="Unassembled WGS sequence"/>
</dbReference>
<accession>A0ABS8M7T5</accession>
<name>A0ABS8M7T5_9FLAO</name>
<sequence length="260" mass="30571">MKVKITLSLVVLGLFIQCKEDKTKKSVQKVEKLSALNSYNFIEKSSIKFQFFSDSSYIFTIIEKGKNHNKRETFNDFCYSKNDTIYFSPTRFPYNRSEKAVIKNNFIEFIGGEFPLKIEIQKNLLQTKNKLNLQKYNNYAFFSFEEEFHKNYFNYKPNTIKASDLNQKELVEMDQILKKSFSDNASKLRKFDKYVYQCIVIINENQEKEILINSYCKDPRDEKGFKYSLIQMNDGGNCNISLKINLTKHNYSDLNISGSA</sequence>
<proteinExistence type="predicted"/>
<reference evidence="1" key="1">
    <citation type="submission" date="2021-11" db="EMBL/GenBank/DDBJ databases">
        <title>Description of novel Flavobacterium species.</title>
        <authorList>
            <person name="Saticioglu I.B."/>
            <person name="Ay H."/>
            <person name="Altun S."/>
            <person name="Duman M."/>
        </authorList>
    </citation>
    <scope>NUCLEOTIDE SEQUENCE</scope>
    <source>
        <strain evidence="1">F-30</strain>
    </source>
</reference>
<protein>
    <recommendedName>
        <fullName evidence="3">Lipoprotein</fullName>
    </recommendedName>
</protein>
<gene>
    <name evidence="1" type="ORF">LNP81_00940</name>
</gene>
<organism evidence="1 2">
    <name type="scientific">Flavobacterium piscisymbiosum</name>
    <dbReference type="NCBI Taxonomy" id="2893753"/>
    <lineage>
        <taxon>Bacteria</taxon>
        <taxon>Pseudomonadati</taxon>
        <taxon>Bacteroidota</taxon>
        <taxon>Flavobacteriia</taxon>
        <taxon>Flavobacteriales</taxon>
        <taxon>Flavobacteriaceae</taxon>
        <taxon>Flavobacterium</taxon>
    </lineage>
</organism>
<comment type="caution">
    <text evidence="1">The sequence shown here is derived from an EMBL/GenBank/DDBJ whole genome shotgun (WGS) entry which is preliminary data.</text>
</comment>
<evidence type="ECO:0000313" key="2">
    <source>
        <dbReference type="Proteomes" id="UP001430679"/>
    </source>
</evidence>
<dbReference type="RefSeq" id="WP_230032751.1">
    <property type="nucleotide sequence ID" value="NZ_JAJJMM010000001.1"/>
</dbReference>
<evidence type="ECO:0000313" key="1">
    <source>
        <dbReference type="EMBL" id="MCC9061553.1"/>
    </source>
</evidence>
<dbReference type="EMBL" id="JAJJMM010000001">
    <property type="protein sequence ID" value="MCC9061553.1"/>
    <property type="molecule type" value="Genomic_DNA"/>
</dbReference>